<dbReference type="Proteomes" id="UP001334248">
    <property type="component" value="Unassembled WGS sequence"/>
</dbReference>
<comment type="caution">
    <text evidence="2">The sequence shown here is derived from an EMBL/GenBank/DDBJ whole genome shotgun (WGS) entry which is preliminary data.</text>
</comment>
<feature type="compositionally biased region" description="Basic and acidic residues" evidence="1">
    <location>
        <begin position="320"/>
        <end position="353"/>
    </location>
</feature>
<protein>
    <submittedName>
        <fullName evidence="2">Uncharacterized protein</fullName>
    </submittedName>
</protein>
<feature type="compositionally biased region" description="Low complexity" evidence="1">
    <location>
        <begin position="264"/>
        <end position="275"/>
    </location>
</feature>
<reference evidence="2 3" key="1">
    <citation type="journal article" date="2023" name="Res Sq">
        <title>Genomic and morphological characterization of Knufia obscura isolated from the Mars 2020 spacecraft assembly facility.</title>
        <authorList>
            <person name="Chander A.M."/>
            <person name="Teixeira M.M."/>
            <person name="Singh N.K."/>
            <person name="Williams M.P."/>
            <person name="Parker C.W."/>
            <person name="Leo P."/>
            <person name="Stajich J.E."/>
            <person name="Torok T."/>
            <person name="Tighe S."/>
            <person name="Mason C.E."/>
            <person name="Venkateswaran K."/>
        </authorList>
    </citation>
    <scope>NUCLEOTIDE SEQUENCE [LARGE SCALE GENOMIC DNA]</scope>
    <source>
        <strain evidence="2 3">CCFEE 5817</strain>
    </source>
</reference>
<feature type="compositionally biased region" description="Basic and acidic residues" evidence="1">
    <location>
        <begin position="409"/>
        <end position="430"/>
    </location>
</feature>
<feature type="compositionally biased region" description="Basic and acidic residues" evidence="1">
    <location>
        <begin position="230"/>
        <end position="249"/>
    </location>
</feature>
<dbReference type="RefSeq" id="XP_064731214.1">
    <property type="nucleotide sequence ID" value="XM_064872556.1"/>
</dbReference>
<evidence type="ECO:0000313" key="3">
    <source>
        <dbReference type="Proteomes" id="UP001334248"/>
    </source>
</evidence>
<dbReference type="EMBL" id="JAVHJV010000004">
    <property type="protein sequence ID" value="KAK5943124.1"/>
    <property type="molecule type" value="Genomic_DNA"/>
</dbReference>
<sequence>MASPITNKRPLEADEIDTPSKKVRVEESKDLSKELLDASEQTPTTASAQVEDVDTTAKLPTESNTATADSAKADPLAEKKTELEESRAASLRKLVTPEELPLLMSSEGIDQLARKYCALDSTKQKKQSSSTSNKKRKAEDVESTETSPEQQPAVKKQKTTVTESKAPATRSSRRAQLVRKTPKKTREPRRPSIDIEGLGDAESSSDEKFETTLGAGASRRQKKPAAPARDIPKDLKAIQAEDKAQKVEVESDQSPSTTLSTIESTPPKKSITPKSPQEKVFTEKVEKRAQKTVVKQVESQKAPRAGPSDKPKKRMTSLGDAHKKIQSEQAEKKAHKAEADKRRFYAPETDTKPRGVTSAPHQIKDPVAPPSAAPAAQPVAKSAVLGKRPPFPAPKKELNVYLSAAPGKPRKEVNREPERSIRQQQEDAIYKRKQLVAKRKLWDEALMPESKRKRPLSEAAEAIRQPPVKRAKVEQKVRPKSPTSETDDDSVENNPVTTKAPRPVARKESNASDEPPSLYTKPNPRLEAIRNKHKHRLEENNGLGPRATY</sequence>
<name>A0ABR0RR58_9EURO</name>
<proteinExistence type="predicted"/>
<feature type="compositionally biased region" description="Basic and acidic residues" evidence="1">
    <location>
        <begin position="71"/>
        <end position="87"/>
    </location>
</feature>
<gene>
    <name evidence="2" type="ORF">PMZ80_004130</name>
</gene>
<accession>A0ABR0RR58</accession>
<feature type="compositionally biased region" description="Basic and acidic residues" evidence="1">
    <location>
        <begin position="184"/>
        <end position="193"/>
    </location>
</feature>
<dbReference type="GeneID" id="89997579"/>
<feature type="region of interest" description="Disordered" evidence="1">
    <location>
        <begin position="119"/>
        <end position="549"/>
    </location>
</feature>
<feature type="compositionally biased region" description="Polar residues" evidence="1">
    <location>
        <begin position="252"/>
        <end position="263"/>
    </location>
</feature>
<keyword evidence="3" id="KW-1185">Reference proteome</keyword>
<evidence type="ECO:0000256" key="1">
    <source>
        <dbReference type="SAM" id="MobiDB-lite"/>
    </source>
</evidence>
<organism evidence="2 3">
    <name type="scientific">Knufia obscura</name>
    <dbReference type="NCBI Taxonomy" id="1635080"/>
    <lineage>
        <taxon>Eukaryota</taxon>
        <taxon>Fungi</taxon>
        <taxon>Dikarya</taxon>
        <taxon>Ascomycota</taxon>
        <taxon>Pezizomycotina</taxon>
        <taxon>Eurotiomycetes</taxon>
        <taxon>Chaetothyriomycetidae</taxon>
        <taxon>Chaetothyriales</taxon>
        <taxon>Trichomeriaceae</taxon>
        <taxon>Knufia</taxon>
    </lineage>
</organism>
<feature type="compositionally biased region" description="Low complexity" evidence="1">
    <location>
        <begin position="373"/>
        <end position="384"/>
    </location>
</feature>
<feature type="compositionally biased region" description="Polar residues" evidence="1">
    <location>
        <begin position="39"/>
        <end position="48"/>
    </location>
</feature>
<feature type="compositionally biased region" description="Basic and acidic residues" evidence="1">
    <location>
        <begin position="18"/>
        <end position="36"/>
    </location>
</feature>
<feature type="compositionally biased region" description="Basic and acidic residues" evidence="1">
    <location>
        <begin position="276"/>
        <end position="289"/>
    </location>
</feature>
<feature type="region of interest" description="Disordered" evidence="1">
    <location>
        <begin position="1"/>
        <end position="90"/>
    </location>
</feature>
<feature type="compositionally biased region" description="Basic residues" evidence="1">
    <location>
        <begin position="171"/>
        <end position="183"/>
    </location>
</feature>
<evidence type="ECO:0000313" key="2">
    <source>
        <dbReference type="EMBL" id="KAK5943124.1"/>
    </source>
</evidence>